<gene>
    <name evidence="1" type="ORF">L195_g047320</name>
</gene>
<dbReference type="AlphaFoldDB" id="A0A2K3MK92"/>
<accession>A0A2K3MK92</accession>
<reference evidence="1 2" key="1">
    <citation type="journal article" date="2014" name="Am. J. Bot.">
        <title>Genome assembly and annotation for red clover (Trifolium pratense; Fabaceae).</title>
        <authorList>
            <person name="Istvanek J."/>
            <person name="Jaros M."/>
            <person name="Krenek A."/>
            <person name="Repkova J."/>
        </authorList>
    </citation>
    <scope>NUCLEOTIDE SEQUENCE [LARGE SCALE GENOMIC DNA]</scope>
    <source>
        <strain evidence="2">cv. Tatra</strain>
        <tissue evidence="1">Young leaves</tissue>
    </source>
</reference>
<dbReference type="Proteomes" id="UP000236291">
    <property type="component" value="Unassembled WGS sequence"/>
</dbReference>
<protein>
    <submittedName>
        <fullName evidence="1">Uncharacterized protein</fullName>
    </submittedName>
</protein>
<reference evidence="1 2" key="2">
    <citation type="journal article" date="2017" name="Front. Plant Sci.">
        <title>Gene Classification and Mining of Molecular Markers Useful in Red Clover (Trifolium pratense) Breeding.</title>
        <authorList>
            <person name="Istvanek J."/>
            <person name="Dluhosova J."/>
            <person name="Dluhos P."/>
            <person name="Patkova L."/>
            <person name="Nedelnik J."/>
            <person name="Repkova J."/>
        </authorList>
    </citation>
    <scope>NUCLEOTIDE SEQUENCE [LARGE SCALE GENOMIC DNA]</scope>
    <source>
        <strain evidence="2">cv. Tatra</strain>
        <tissue evidence="1">Young leaves</tissue>
    </source>
</reference>
<evidence type="ECO:0000313" key="1">
    <source>
        <dbReference type="EMBL" id="PNX91190.1"/>
    </source>
</evidence>
<feature type="non-terminal residue" evidence="1">
    <location>
        <position position="35"/>
    </location>
</feature>
<dbReference type="EMBL" id="ASHM01065323">
    <property type="protein sequence ID" value="PNX91190.1"/>
    <property type="molecule type" value="Genomic_DNA"/>
</dbReference>
<name>A0A2K3MK92_TRIPR</name>
<comment type="caution">
    <text evidence="1">The sequence shown here is derived from an EMBL/GenBank/DDBJ whole genome shotgun (WGS) entry which is preliminary data.</text>
</comment>
<sequence>MDVAMAMKLPTICAVSLPCHVNPLGPYAPSPGPSQ</sequence>
<evidence type="ECO:0000313" key="2">
    <source>
        <dbReference type="Proteomes" id="UP000236291"/>
    </source>
</evidence>
<organism evidence="1 2">
    <name type="scientific">Trifolium pratense</name>
    <name type="common">Red clover</name>
    <dbReference type="NCBI Taxonomy" id="57577"/>
    <lineage>
        <taxon>Eukaryota</taxon>
        <taxon>Viridiplantae</taxon>
        <taxon>Streptophyta</taxon>
        <taxon>Embryophyta</taxon>
        <taxon>Tracheophyta</taxon>
        <taxon>Spermatophyta</taxon>
        <taxon>Magnoliopsida</taxon>
        <taxon>eudicotyledons</taxon>
        <taxon>Gunneridae</taxon>
        <taxon>Pentapetalae</taxon>
        <taxon>rosids</taxon>
        <taxon>fabids</taxon>
        <taxon>Fabales</taxon>
        <taxon>Fabaceae</taxon>
        <taxon>Papilionoideae</taxon>
        <taxon>50 kb inversion clade</taxon>
        <taxon>NPAAA clade</taxon>
        <taxon>Hologalegina</taxon>
        <taxon>IRL clade</taxon>
        <taxon>Trifolieae</taxon>
        <taxon>Trifolium</taxon>
    </lineage>
</organism>
<proteinExistence type="predicted"/>